<comment type="subcellular location">
    <subcellularLocation>
        <location evidence="1">Membrane</location>
    </subcellularLocation>
</comment>
<keyword evidence="3 6" id="KW-1133">Transmembrane helix</keyword>
<keyword evidence="4 6" id="KW-0472">Membrane</keyword>
<dbReference type="SUPFAM" id="SSF54236">
    <property type="entry name" value="Ubiquitin-like"/>
    <property type="match status" value="1"/>
</dbReference>
<feature type="compositionally biased region" description="Low complexity" evidence="5">
    <location>
        <begin position="89"/>
        <end position="115"/>
    </location>
</feature>
<evidence type="ECO:0000256" key="6">
    <source>
        <dbReference type="SAM" id="Phobius"/>
    </source>
</evidence>
<evidence type="ECO:0000256" key="2">
    <source>
        <dbReference type="ARBA" id="ARBA00022692"/>
    </source>
</evidence>
<feature type="transmembrane region" description="Helical" evidence="6">
    <location>
        <begin position="313"/>
        <end position="333"/>
    </location>
</feature>
<dbReference type="OrthoDB" id="21589at2759"/>
<feature type="region of interest" description="Disordered" evidence="5">
    <location>
        <begin position="89"/>
        <end position="139"/>
    </location>
</feature>
<dbReference type="InterPro" id="IPR000626">
    <property type="entry name" value="Ubiquitin-like_dom"/>
</dbReference>
<dbReference type="PANTHER" id="PTHR12943:SF27">
    <property type="entry name" value="HOMOCYSTEINE-INDUCED ENDOPLASMIC RETICULUM PROTEIN, ISOFORM A"/>
    <property type="match status" value="1"/>
</dbReference>
<dbReference type="EMBL" id="KZ110602">
    <property type="protein sequence ID" value="OSX59273.1"/>
    <property type="molecule type" value="Genomic_DNA"/>
</dbReference>
<evidence type="ECO:0000313" key="9">
    <source>
        <dbReference type="Proteomes" id="UP000194127"/>
    </source>
</evidence>
<gene>
    <name evidence="8" type="ORF">POSPLADRAFT_1075518</name>
</gene>
<dbReference type="GO" id="GO:0030968">
    <property type="term" value="P:endoplasmic reticulum unfolded protein response"/>
    <property type="evidence" value="ECO:0007669"/>
    <property type="project" value="TreeGrafter"/>
</dbReference>
<dbReference type="GeneID" id="36327777"/>
<sequence length="532" mass="58217">MSTVDPLVELRIELPAYSHSFTVRLDSSATIHDVKREIEKLCPGGPRPDGQRLVYKGRFLENDKTIADIWKSSDDARIVHLAVHPSAWTSTPPAAVSSSNPSSSAQSSASAHAVPTPTTQRYRVQAPLSPPETSPLRHVGEKHQRALHILMSGNSGSAPTVPADNEHRRSVAINTLRSHGWSWPSILDEEYPTNGAAGEGVKYERVVMDGQPYLSLTTPNATPTPAQLHALKVLSVTFPILAAPPPVPYYPMPTAYNVSYPMTPPTNVNEHLQQLGLPPIRLVPGQVLNANDPNNLPGAAPPPVEIRAIPVRALIIPLIMLVFRTILIMYFFSPSKRPLFAFLLSAWILYEAWGAIRAVFGRPRDRQRANVNGQGGGAQAGNGQAAGGQGRQARGAGTANANRSQLQAFLTSLSNLNLRGENMVLDSHIPTRPPSISHKVQTFVGLLLLTLYPAVWDHRRAALRRREGRLRTEANIIASASQQNVEPGSEGESRQRAEDESRARALEAHQRRPVWVQGYVQRVQTTDWADDL</sequence>
<proteinExistence type="predicted"/>
<accession>A0A1X6MSY2</accession>
<evidence type="ECO:0000313" key="8">
    <source>
        <dbReference type="EMBL" id="OSX59273.1"/>
    </source>
</evidence>
<reference evidence="8 9" key="1">
    <citation type="submission" date="2017-04" db="EMBL/GenBank/DDBJ databases">
        <title>Genome Sequence of the Model Brown-Rot Fungus Postia placenta SB12.</title>
        <authorList>
            <consortium name="DOE Joint Genome Institute"/>
            <person name="Gaskell J."/>
            <person name="Kersten P."/>
            <person name="Larrondo L.F."/>
            <person name="Canessa P."/>
            <person name="Martinez D."/>
            <person name="Hibbett D."/>
            <person name="Schmoll M."/>
            <person name="Kubicek C.P."/>
            <person name="Martinez A.T."/>
            <person name="Yadav J."/>
            <person name="Master E."/>
            <person name="Magnuson J.K."/>
            <person name="James T."/>
            <person name="Yaver D."/>
            <person name="Berka R."/>
            <person name="Labutti K."/>
            <person name="Lipzen A."/>
            <person name="Aerts A."/>
            <person name="Barry K."/>
            <person name="Henrissat B."/>
            <person name="Blanchette R."/>
            <person name="Grigoriev I."/>
            <person name="Cullen D."/>
        </authorList>
    </citation>
    <scope>NUCLEOTIDE SEQUENCE [LARGE SCALE GENOMIC DNA]</scope>
    <source>
        <strain evidence="8 9">MAD-698-R-SB12</strain>
    </source>
</reference>
<dbReference type="GO" id="GO:0016020">
    <property type="term" value="C:membrane"/>
    <property type="evidence" value="ECO:0007669"/>
    <property type="project" value="UniProtKB-SubCell"/>
</dbReference>
<evidence type="ECO:0000256" key="1">
    <source>
        <dbReference type="ARBA" id="ARBA00004370"/>
    </source>
</evidence>
<evidence type="ECO:0000256" key="5">
    <source>
        <dbReference type="SAM" id="MobiDB-lite"/>
    </source>
</evidence>
<feature type="compositionally biased region" description="Gly residues" evidence="5">
    <location>
        <begin position="373"/>
        <end position="390"/>
    </location>
</feature>
<keyword evidence="2 6" id="KW-0812">Transmembrane</keyword>
<keyword evidence="9" id="KW-1185">Reference proteome</keyword>
<dbReference type="Pfam" id="PF00240">
    <property type="entry name" value="ubiquitin"/>
    <property type="match status" value="1"/>
</dbReference>
<feature type="domain" description="Ubiquitin-like" evidence="7">
    <location>
        <begin position="8"/>
        <end position="68"/>
    </location>
</feature>
<evidence type="ECO:0000256" key="4">
    <source>
        <dbReference type="ARBA" id="ARBA00023136"/>
    </source>
</evidence>
<dbReference type="CDD" id="cd17039">
    <property type="entry name" value="Ubl_ubiquitin_like"/>
    <property type="match status" value="1"/>
</dbReference>
<feature type="compositionally biased region" description="Basic and acidic residues" evidence="5">
    <location>
        <begin position="491"/>
        <end position="507"/>
    </location>
</feature>
<feature type="region of interest" description="Disordered" evidence="5">
    <location>
        <begin position="367"/>
        <end position="398"/>
    </location>
</feature>
<organism evidence="8 9">
    <name type="scientific">Postia placenta MAD-698-R-SB12</name>
    <dbReference type="NCBI Taxonomy" id="670580"/>
    <lineage>
        <taxon>Eukaryota</taxon>
        <taxon>Fungi</taxon>
        <taxon>Dikarya</taxon>
        <taxon>Basidiomycota</taxon>
        <taxon>Agaricomycotina</taxon>
        <taxon>Agaricomycetes</taxon>
        <taxon>Polyporales</taxon>
        <taxon>Adustoporiaceae</taxon>
        <taxon>Rhodonia</taxon>
    </lineage>
</organism>
<name>A0A1X6MSY2_9APHY</name>
<dbReference type="Proteomes" id="UP000194127">
    <property type="component" value="Unassembled WGS sequence"/>
</dbReference>
<dbReference type="PANTHER" id="PTHR12943">
    <property type="entry name" value="HOMOCYSTEINE-RESPONSIVE ENDOPLASMIC RETICULUM-RESIDENT UNIQUITIN-LIKE DOMAIN HERPUD PROTEIN FAMILY MEMBER"/>
    <property type="match status" value="1"/>
</dbReference>
<evidence type="ECO:0000256" key="3">
    <source>
        <dbReference type="ARBA" id="ARBA00022989"/>
    </source>
</evidence>
<feature type="region of interest" description="Disordered" evidence="5">
    <location>
        <begin position="479"/>
        <end position="507"/>
    </location>
</feature>
<dbReference type="STRING" id="670580.A0A1X6MSY2"/>
<dbReference type="InterPro" id="IPR029071">
    <property type="entry name" value="Ubiquitin-like_domsf"/>
</dbReference>
<dbReference type="SMART" id="SM00213">
    <property type="entry name" value="UBQ"/>
    <property type="match status" value="1"/>
</dbReference>
<protein>
    <recommendedName>
        <fullName evidence="7">Ubiquitin-like domain-containing protein</fullName>
    </recommendedName>
</protein>
<evidence type="ECO:0000259" key="7">
    <source>
        <dbReference type="PROSITE" id="PS50053"/>
    </source>
</evidence>
<dbReference type="Gene3D" id="3.10.20.90">
    <property type="entry name" value="Phosphatidylinositol 3-kinase Catalytic Subunit, Chain A, domain 1"/>
    <property type="match status" value="1"/>
</dbReference>
<dbReference type="InterPro" id="IPR039751">
    <property type="entry name" value="HERPUD1/2"/>
</dbReference>
<dbReference type="RefSeq" id="XP_024336067.1">
    <property type="nucleotide sequence ID" value="XM_024482828.1"/>
</dbReference>
<dbReference type="PROSITE" id="PS50053">
    <property type="entry name" value="UBIQUITIN_2"/>
    <property type="match status" value="1"/>
</dbReference>
<dbReference type="AlphaFoldDB" id="A0A1X6MSY2"/>
<feature type="transmembrane region" description="Helical" evidence="6">
    <location>
        <begin position="339"/>
        <end position="360"/>
    </location>
</feature>